<comment type="caution">
    <text evidence="1">The sequence shown here is derived from an EMBL/GenBank/DDBJ whole genome shotgun (WGS) entry which is preliminary data.</text>
</comment>
<feature type="non-terminal residue" evidence="1">
    <location>
        <position position="1"/>
    </location>
</feature>
<organism evidence="1 2">
    <name type="scientific">Linum tenue</name>
    <dbReference type="NCBI Taxonomy" id="586396"/>
    <lineage>
        <taxon>Eukaryota</taxon>
        <taxon>Viridiplantae</taxon>
        <taxon>Streptophyta</taxon>
        <taxon>Embryophyta</taxon>
        <taxon>Tracheophyta</taxon>
        <taxon>Spermatophyta</taxon>
        <taxon>Magnoliopsida</taxon>
        <taxon>eudicotyledons</taxon>
        <taxon>Gunneridae</taxon>
        <taxon>Pentapetalae</taxon>
        <taxon>rosids</taxon>
        <taxon>fabids</taxon>
        <taxon>Malpighiales</taxon>
        <taxon>Linaceae</taxon>
        <taxon>Linum</taxon>
    </lineage>
</organism>
<evidence type="ECO:0000313" key="2">
    <source>
        <dbReference type="Proteomes" id="UP001154282"/>
    </source>
</evidence>
<evidence type="ECO:0000313" key="1">
    <source>
        <dbReference type="EMBL" id="CAI0551272.1"/>
    </source>
</evidence>
<protein>
    <submittedName>
        <fullName evidence="1">Uncharacterized protein</fullName>
    </submittedName>
</protein>
<dbReference type="Proteomes" id="UP001154282">
    <property type="component" value="Unassembled WGS sequence"/>
</dbReference>
<dbReference type="AlphaFoldDB" id="A0AAV0R474"/>
<proteinExistence type="predicted"/>
<accession>A0AAV0R474</accession>
<name>A0AAV0R474_9ROSI</name>
<keyword evidence="2" id="KW-1185">Reference proteome</keyword>
<sequence>STSLSFLSHDISLFGRWVGLKASYWEAYIIREGRIGFRAIGDLSISSVNANEGDSFSSMVSLWNQTGLLISYSSRLRQRICRCR</sequence>
<gene>
    <name evidence="1" type="ORF">LITE_LOCUS45889</name>
</gene>
<reference evidence="1" key="1">
    <citation type="submission" date="2022-08" db="EMBL/GenBank/DDBJ databases">
        <authorList>
            <person name="Gutierrez-Valencia J."/>
        </authorList>
    </citation>
    <scope>NUCLEOTIDE SEQUENCE</scope>
</reference>
<dbReference type="EMBL" id="CAMGYJ010000010">
    <property type="protein sequence ID" value="CAI0551272.1"/>
    <property type="molecule type" value="Genomic_DNA"/>
</dbReference>